<protein>
    <submittedName>
        <fullName evidence="2">Uncharacterized protein</fullName>
    </submittedName>
</protein>
<feature type="compositionally biased region" description="Gly residues" evidence="1">
    <location>
        <begin position="1"/>
        <end position="18"/>
    </location>
</feature>
<reference evidence="2" key="1">
    <citation type="submission" date="2020-02" db="EMBL/GenBank/DDBJ databases">
        <authorList>
            <person name="Meier V. D."/>
        </authorList>
    </citation>
    <scope>NUCLEOTIDE SEQUENCE</scope>
    <source>
        <strain evidence="2">AVDCRST_MAG88</strain>
    </source>
</reference>
<name>A0A6J4VI09_9BACT</name>
<feature type="region of interest" description="Disordered" evidence="1">
    <location>
        <begin position="1"/>
        <end position="164"/>
    </location>
</feature>
<dbReference type="EMBL" id="CADCWM010000652">
    <property type="protein sequence ID" value="CAA9574292.1"/>
    <property type="molecule type" value="Genomic_DNA"/>
</dbReference>
<feature type="non-terminal residue" evidence="2">
    <location>
        <position position="1"/>
    </location>
</feature>
<dbReference type="AlphaFoldDB" id="A0A6J4VI09"/>
<organism evidence="2">
    <name type="scientific">uncultured Thermomicrobiales bacterium</name>
    <dbReference type="NCBI Taxonomy" id="1645740"/>
    <lineage>
        <taxon>Bacteria</taxon>
        <taxon>Pseudomonadati</taxon>
        <taxon>Thermomicrobiota</taxon>
        <taxon>Thermomicrobia</taxon>
        <taxon>Thermomicrobiales</taxon>
        <taxon>environmental samples</taxon>
    </lineage>
</organism>
<gene>
    <name evidence="2" type="ORF">AVDCRST_MAG88-2668</name>
</gene>
<accession>A0A6J4VI09</accession>
<feature type="non-terminal residue" evidence="2">
    <location>
        <position position="164"/>
    </location>
</feature>
<evidence type="ECO:0000313" key="2">
    <source>
        <dbReference type="EMBL" id="CAA9574292.1"/>
    </source>
</evidence>
<evidence type="ECO:0000256" key="1">
    <source>
        <dbReference type="SAM" id="MobiDB-lite"/>
    </source>
</evidence>
<proteinExistence type="predicted"/>
<sequence>GGPGGGPGVHGGGAGGGVAPARRDGRRARQPLCYRRGGARPARAGGGATRRGRPRRTSRGAVGLRARADRNGLRLRGPGQRLGGRGASRLHRAHEPAGAARPARRDAPQRRPHHRLRLLVQDLRRSADRHGRRGAAVRRLPGPGASVEGLRREATRAVHGGPRP</sequence>